<dbReference type="PROSITE" id="PS51465">
    <property type="entry name" value="KAZAL_2"/>
    <property type="match status" value="1"/>
</dbReference>
<dbReference type="InterPro" id="IPR009030">
    <property type="entry name" value="Growth_fac_rcpt_cys_sf"/>
</dbReference>
<gene>
    <name evidence="11" type="primary">IGFBPL1</name>
</gene>
<dbReference type="SMART" id="SM00280">
    <property type="entry name" value="KAZAL"/>
    <property type="match status" value="1"/>
</dbReference>
<feature type="domain" description="Ig-like" evidence="8">
    <location>
        <begin position="224"/>
        <end position="328"/>
    </location>
</feature>
<dbReference type="InterPro" id="IPR007110">
    <property type="entry name" value="Ig-like_dom"/>
</dbReference>
<evidence type="ECO:0000259" key="10">
    <source>
        <dbReference type="PROSITE" id="PS51465"/>
    </source>
</evidence>
<dbReference type="SMART" id="SM00121">
    <property type="entry name" value="IB"/>
    <property type="match status" value="1"/>
</dbReference>
<feature type="compositionally biased region" description="Basic and acidic residues" evidence="7">
    <location>
        <begin position="57"/>
        <end position="71"/>
    </location>
</feature>
<dbReference type="GO" id="GO:0005520">
    <property type="term" value="F:insulin-like growth factor binding"/>
    <property type="evidence" value="ECO:0007669"/>
    <property type="project" value="InterPro"/>
</dbReference>
<dbReference type="PROSITE" id="PS51323">
    <property type="entry name" value="IGFBP_N_2"/>
    <property type="match status" value="1"/>
</dbReference>
<dbReference type="InterPro" id="IPR036058">
    <property type="entry name" value="Kazal_dom_sf"/>
</dbReference>
<dbReference type="InterPro" id="IPR011390">
    <property type="entry name" value="IGFBP_rP_mac25"/>
</dbReference>
<dbReference type="GeneTree" id="ENSGT00530000063555"/>
<dbReference type="FunFam" id="2.60.40.10:FF:000763">
    <property type="entry name" value="Insulin-like growth factor binding protein 7"/>
    <property type="match status" value="1"/>
</dbReference>
<accession>A0A4W2D7G4</accession>
<dbReference type="Proteomes" id="UP000429181">
    <property type="component" value="Chromosome 8"/>
</dbReference>
<evidence type="ECO:0000256" key="1">
    <source>
        <dbReference type="ARBA" id="ARBA00004613"/>
    </source>
</evidence>
<dbReference type="GO" id="GO:0071228">
    <property type="term" value="P:cellular response to tumor cell"/>
    <property type="evidence" value="ECO:0007669"/>
    <property type="project" value="Ensembl"/>
</dbReference>
<evidence type="ECO:0000313" key="12">
    <source>
        <dbReference type="Proteomes" id="UP000314981"/>
    </source>
</evidence>
<organism evidence="11 12">
    <name type="scientific">Bos indicus x Bos taurus</name>
    <name type="common">Hybrid cattle</name>
    <dbReference type="NCBI Taxonomy" id="30522"/>
    <lineage>
        <taxon>Eukaryota</taxon>
        <taxon>Metazoa</taxon>
        <taxon>Chordata</taxon>
        <taxon>Craniata</taxon>
        <taxon>Vertebrata</taxon>
        <taxon>Euteleostomi</taxon>
        <taxon>Mammalia</taxon>
        <taxon>Eutheria</taxon>
        <taxon>Laurasiatheria</taxon>
        <taxon>Artiodactyla</taxon>
        <taxon>Ruminantia</taxon>
        <taxon>Pecora</taxon>
        <taxon>Bovidae</taxon>
        <taxon>Bovinae</taxon>
        <taxon>Bos</taxon>
    </lineage>
</organism>
<protein>
    <submittedName>
        <fullName evidence="11">Insulin like growth factor binding protein like 1</fullName>
    </submittedName>
</protein>
<dbReference type="InterPro" id="IPR003598">
    <property type="entry name" value="Ig_sub2"/>
</dbReference>
<evidence type="ECO:0000259" key="9">
    <source>
        <dbReference type="PROSITE" id="PS51323"/>
    </source>
</evidence>
<dbReference type="GO" id="GO:0009966">
    <property type="term" value="P:regulation of signal transduction"/>
    <property type="evidence" value="ECO:0007669"/>
    <property type="project" value="TreeGrafter"/>
</dbReference>
<feature type="region of interest" description="Disordered" evidence="7">
    <location>
        <begin position="45"/>
        <end position="71"/>
    </location>
</feature>
<dbReference type="PANTHER" id="PTHR14186:SF16">
    <property type="entry name" value="INSULIN-LIKE GROWTH FACTOR-BINDING PROTEIN-LIKE 1"/>
    <property type="match status" value="1"/>
</dbReference>
<dbReference type="Pfam" id="PF00219">
    <property type="entry name" value="IGFBP"/>
    <property type="match status" value="1"/>
</dbReference>
<dbReference type="Ensembl" id="ENSBIXT00005014200.1">
    <property type="protein sequence ID" value="ENSBIXP00005001459.1"/>
    <property type="gene ID" value="ENSBIXG00005007951.1"/>
</dbReference>
<dbReference type="GO" id="GO:0005615">
    <property type="term" value="C:extracellular space"/>
    <property type="evidence" value="ECO:0007669"/>
    <property type="project" value="Ensembl"/>
</dbReference>
<evidence type="ECO:0000256" key="4">
    <source>
        <dbReference type="ARBA" id="ARBA00023157"/>
    </source>
</evidence>
<dbReference type="OMA" id="PGMVCVS"/>
<dbReference type="InterPro" id="IPR000867">
    <property type="entry name" value="IGFBP-like"/>
</dbReference>
<dbReference type="CDD" id="cd00104">
    <property type="entry name" value="KAZAL_FS"/>
    <property type="match status" value="1"/>
</dbReference>
<evidence type="ECO:0000256" key="3">
    <source>
        <dbReference type="ARBA" id="ARBA00022729"/>
    </source>
</evidence>
<keyword evidence="12" id="KW-1185">Reference proteome</keyword>
<dbReference type="GO" id="GO:0001558">
    <property type="term" value="P:regulation of cell growth"/>
    <property type="evidence" value="ECO:0007669"/>
    <property type="project" value="InterPro"/>
</dbReference>
<dbReference type="SMART" id="SM00409">
    <property type="entry name" value="IG"/>
    <property type="match status" value="1"/>
</dbReference>
<dbReference type="InterPro" id="IPR013098">
    <property type="entry name" value="Ig_I-set"/>
</dbReference>
<dbReference type="InterPro" id="IPR036179">
    <property type="entry name" value="Ig-like_dom_sf"/>
</dbReference>
<dbReference type="Proteomes" id="UP000314981">
    <property type="component" value="Chromosome 8"/>
</dbReference>
<dbReference type="Gene3D" id="2.60.40.10">
    <property type="entry name" value="Immunoglobulins"/>
    <property type="match status" value="1"/>
</dbReference>
<keyword evidence="2" id="KW-0964">Secreted</keyword>
<feature type="domain" description="IGFBP N-terminal" evidence="9">
    <location>
        <begin position="103"/>
        <end position="178"/>
    </location>
</feature>
<evidence type="ECO:0000256" key="5">
    <source>
        <dbReference type="ARBA" id="ARBA00023180"/>
    </source>
</evidence>
<dbReference type="InterPro" id="IPR003599">
    <property type="entry name" value="Ig_sub"/>
</dbReference>
<comment type="subcellular location">
    <subcellularLocation>
        <location evidence="1">Secreted</location>
    </subcellularLocation>
</comment>
<evidence type="ECO:0000256" key="6">
    <source>
        <dbReference type="ARBA" id="ARBA00023319"/>
    </source>
</evidence>
<dbReference type="PROSITE" id="PS50835">
    <property type="entry name" value="IG_LIKE"/>
    <property type="match status" value="1"/>
</dbReference>
<dbReference type="InterPro" id="IPR002350">
    <property type="entry name" value="Kazal_dom"/>
</dbReference>
<name>A0A4W2D7G4_BOBOX</name>
<feature type="domain" description="Kazal-like" evidence="10">
    <location>
        <begin position="183"/>
        <end position="222"/>
    </location>
</feature>
<keyword evidence="6" id="KW-0393">Immunoglobulin domain</keyword>
<evidence type="ECO:0000256" key="7">
    <source>
        <dbReference type="SAM" id="MobiDB-lite"/>
    </source>
</evidence>
<reference evidence="12 13" key="1">
    <citation type="submission" date="2018-11" db="EMBL/GenBank/DDBJ databases">
        <title>Haplotype-resolved cattle genomes.</title>
        <authorList>
            <person name="Low W.Y."/>
            <person name="Tearle R."/>
            <person name="Bickhart D.M."/>
            <person name="Rosen B.D."/>
            <person name="Koren S."/>
            <person name="Rhie A."/>
            <person name="Hiendleder S."/>
            <person name="Phillippy A.M."/>
            <person name="Smith T.P.L."/>
            <person name="Williams J.L."/>
        </authorList>
    </citation>
    <scope>NUCLEOTIDE SEQUENCE [LARGE SCALE GENOMIC DNA]</scope>
</reference>
<dbReference type="SUPFAM" id="SSF57184">
    <property type="entry name" value="Growth factor receptor domain"/>
    <property type="match status" value="1"/>
</dbReference>
<dbReference type="SUPFAM" id="SSF100895">
    <property type="entry name" value="Kazal-type serine protease inhibitors"/>
    <property type="match status" value="1"/>
</dbReference>
<sequence>MVVEERISEHSSISEPRPGHQPTRCASLSRAADCWRPAVQARPISGRGAGGVAAQRAQREARSRGTSAVRERTMPRSPGLFLLLLVLQPLPALGLGLRSAGGRNPECGPCRPERCPEPVRCPVPGIVARDECGCCALCLGAEGASCGGRAGARCGPGLVCASRAAGAAPEGTGLCVCAQRGSVCGSDGRSYPSVCALRLRARQAPRALPGHLHKARDGPCEFAPVVITPPQSVHNVTGAQVYLSCEVRAVPTPVVTWRKVTRSPEGTQVMEELPGDHTNIAVQVQGGPSDHEATAWVLINPLRKEDEGVYQCHSANAVGEAQSHGTVTVVDRSQYRAPRFPAPDDRL</sequence>
<keyword evidence="4" id="KW-1015">Disulfide bond</keyword>
<dbReference type="AlphaFoldDB" id="A0A4W2D7G4"/>
<dbReference type="SUPFAM" id="SSF48726">
    <property type="entry name" value="Immunoglobulin"/>
    <property type="match status" value="1"/>
</dbReference>
<evidence type="ECO:0000313" key="11">
    <source>
        <dbReference type="Ensembl" id="ENSBIXP00000014672.1"/>
    </source>
</evidence>
<reference evidence="11" key="2">
    <citation type="submission" date="2025-05" db="UniProtKB">
        <authorList>
            <consortium name="Ensembl"/>
        </authorList>
    </citation>
    <scope>IDENTIFICATION</scope>
</reference>
<dbReference type="Pfam" id="PF07648">
    <property type="entry name" value="Kazal_2"/>
    <property type="match status" value="1"/>
</dbReference>
<dbReference type="Gene3D" id="4.10.40.20">
    <property type="match status" value="1"/>
</dbReference>
<dbReference type="InterPro" id="IPR013783">
    <property type="entry name" value="Ig-like_fold"/>
</dbReference>
<evidence type="ECO:0000256" key="2">
    <source>
        <dbReference type="ARBA" id="ARBA00022525"/>
    </source>
</evidence>
<proteinExistence type="predicted"/>
<keyword evidence="5" id="KW-0325">Glycoprotein</keyword>
<evidence type="ECO:0000313" key="13">
    <source>
        <dbReference type="Proteomes" id="UP000429181"/>
    </source>
</evidence>
<dbReference type="PANTHER" id="PTHR14186">
    <property type="entry name" value="INSULIN-LIKE GROWTH FACTOR BINDING PROTEIN-RELATED"/>
    <property type="match status" value="1"/>
</dbReference>
<feature type="region of interest" description="Disordered" evidence="7">
    <location>
        <begin position="1"/>
        <end position="24"/>
    </location>
</feature>
<evidence type="ECO:0000259" key="8">
    <source>
        <dbReference type="PROSITE" id="PS50835"/>
    </source>
</evidence>
<keyword evidence="3" id="KW-0732">Signal</keyword>
<dbReference type="Ensembl" id="ENSBIXT00000025651.1">
    <property type="protein sequence ID" value="ENSBIXP00000014672.1"/>
    <property type="gene ID" value="ENSBIXG00000019295.1"/>
</dbReference>
<dbReference type="Gene3D" id="3.30.60.30">
    <property type="match status" value="1"/>
</dbReference>
<dbReference type="Pfam" id="PF07679">
    <property type="entry name" value="I-set"/>
    <property type="match status" value="1"/>
</dbReference>
<dbReference type="SMART" id="SM00408">
    <property type="entry name" value="IGc2"/>
    <property type="match status" value="1"/>
</dbReference>